<reference evidence="3" key="1">
    <citation type="journal article" date="2020" name="J Insects Food Feed">
        <title>The yellow mealworm (Tenebrio molitor) genome: a resource for the emerging insects as food and feed industry.</title>
        <authorList>
            <person name="Eriksson T."/>
            <person name="Andere A."/>
            <person name="Kelstrup H."/>
            <person name="Emery V."/>
            <person name="Picard C."/>
        </authorList>
    </citation>
    <scope>NUCLEOTIDE SEQUENCE</scope>
    <source>
        <strain evidence="3">Stoneville</strain>
        <tissue evidence="3">Whole head</tissue>
    </source>
</reference>
<dbReference type="Proteomes" id="UP000719412">
    <property type="component" value="Unassembled WGS sequence"/>
</dbReference>
<dbReference type="InterPro" id="IPR040676">
    <property type="entry name" value="DUF5641"/>
</dbReference>
<proteinExistence type="predicted"/>
<evidence type="ECO:0000313" key="3">
    <source>
        <dbReference type="EMBL" id="KAH0820896.1"/>
    </source>
</evidence>
<accession>A0A8J6LPT2</accession>
<feature type="compositionally biased region" description="Basic and acidic residues" evidence="1">
    <location>
        <begin position="11"/>
        <end position="25"/>
    </location>
</feature>
<sequence length="236" mass="26589">MDGAPLTAPYESDRSQHQRPHEVATDHPTPAALLEKVAKGYLSQLQTRPRGQQHQHPNVDVGALVVLIEDNFPPLQWRLGRVVQVHPGSDGVVRVVSVKTISGRQHVANCCLGVRPPLGRLKNRGWNCDTNETNGTWLKKLADTRGISINYPMEPTHIPYNETKPTTTDIFLMKNIANYTRAKANSTRTTSQLQSRSTTTAKRTYISFKNTDWTKFRQDINRRTIITNNISTVDQL</sequence>
<comment type="caution">
    <text evidence="3">The sequence shown here is derived from an EMBL/GenBank/DDBJ whole genome shotgun (WGS) entry which is preliminary data.</text>
</comment>
<name>A0A8J6LPT2_TENMO</name>
<dbReference type="Pfam" id="PF18701">
    <property type="entry name" value="DUF5641"/>
    <property type="match status" value="1"/>
</dbReference>
<feature type="region of interest" description="Disordered" evidence="1">
    <location>
        <begin position="1"/>
        <end position="25"/>
    </location>
</feature>
<evidence type="ECO:0000256" key="1">
    <source>
        <dbReference type="SAM" id="MobiDB-lite"/>
    </source>
</evidence>
<reference evidence="3" key="2">
    <citation type="submission" date="2021-08" db="EMBL/GenBank/DDBJ databases">
        <authorList>
            <person name="Eriksson T."/>
        </authorList>
    </citation>
    <scope>NUCLEOTIDE SEQUENCE</scope>
    <source>
        <strain evidence="3">Stoneville</strain>
        <tissue evidence="3">Whole head</tissue>
    </source>
</reference>
<evidence type="ECO:0000259" key="2">
    <source>
        <dbReference type="Pfam" id="PF18701"/>
    </source>
</evidence>
<protein>
    <recommendedName>
        <fullName evidence="2">DUF5641 domain-containing protein</fullName>
    </recommendedName>
</protein>
<keyword evidence="4" id="KW-1185">Reference proteome</keyword>
<gene>
    <name evidence="3" type="ORF">GEV33_001895</name>
</gene>
<feature type="domain" description="DUF5641" evidence="2">
    <location>
        <begin position="38"/>
        <end position="104"/>
    </location>
</feature>
<dbReference type="AlphaFoldDB" id="A0A8J6LPT2"/>
<organism evidence="3 4">
    <name type="scientific">Tenebrio molitor</name>
    <name type="common">Yellow mealworm beetle</name>
    <dbReference type="NCBI Taxonomy" id="7067"/>
    <lineage>
        <taxon>Eukaryota</taxon>
        <taxon>Metazoa</taxon>
        <taxon>Ecdysozoa</taxon>
        <taxon>Arthropoda</taxon>
        <taxon>Hexapoda</taxon>
        <taxon>Insecta</taxon>
        <taxon>Pterygota</taxon>
        <taxon>Neoptera</taxon>
        <taxon>Endopterygota</taxon>
        <taxon>Coleoptera</taxon>
        <taxon>Polyphaga</taxon>
        <taxon>Cucujiformia</taxon>
        <taxon>Tenebrionidae</taxon>
        <taxon>Tenebrio</taxon>
    </lineage>
</organism>
<evidence type="ECO:0000313" key="4">
    <source>
        <dbReference type="Proteomes" id="UP000719412"/>
    </source>
</evidence>
<dbReference type="EMBL" id="JABDTM020010371">
    <property type="protein sequence ID" value="KAH0820896.1"/>
    <property type="molecule type" value="Genomic_DNA"/>
</dbReference>